<dbReference type="EMBL" id="JACASE010000007">
    <property type="protein sequence ID" value="KAF6447369.1"/>
    <property type="molecule type" value="Genomic_DNA"/>
</dbReference>
<dbReference type="Proteomes" id="UP000593571">
    <property type="component" value="Unassembled WGS sequence"/>
</dbReference>
<dbReference type="AlphaFoldDB" id="A0A7J8FIW5"/>
<keyword evidence="2" id="KW-1185">Reference proteome</keyword>
<organism evidence="1 2">
    <name type="scientific">Rousettus aegyptiacus</name>
    <name type="common">Egyptian fruit bat</name>
    <name type="synonym">Pteropus aegyptiacus</name>
    <dbReference type="NCBI Taxonomy" id="9407"/>
    <lineage>
        <taxon>Eukaryota</taxon>
        <taxon>Metazoa</taxon>
        <taxon>Chordata</taxon>
        <taxon>Craniata</taxon>
        <taxon>Vertebrata</taxon>
        <taxon>Euteleostomi</taxon>
        <taxon>Mammalia</taxon>
        <taxon>Eutheria</taxon>
        <taxon>Laurasiatheria</taxon>
        <taxon>Chiroptera</taxon>
        <taxon>Yinpterochiroptera</taxon>
        <taxon>Pteropodoidea</taxon>
        <taxon>Pteropodidae</taxon>
        <taxon>Rousettinae</taxon>
        <taxon>Rousettus</taxon>
    </lineage>
</organism>
<gene>
    <name evidence="1" type="ORF">HJG63_011831</name>
</gene>
<reference evidence="1 2" key="1">
    <citation type="journal article" date="2020" name="Nature">
        <title>Six reference-quality genomes reveal evolution of bat adaptations.</title>
        <authorList>
            <person name="Jebb D."/>
            <person name="Huang Z."/>
            <person name="Pippel M."/>
            <person name="Hughes G.M."/>
            <person name="Lavrichenko K."/>
            <person name="Devanna P."/>
            <person name="Winkler S."/>
            <person name="Jermiin L.S."/>
            <person name="Skirmuntt E.C."/>
            <person name="Katzourakis A."/>
            <person name="Burkitt-Gray L."/>
            <person name="Ray D.A."/>
            <person name="Sullivan K.A.M."/>
            <person name="Roscito J.G."/>
            <person name="Kirilenko B.M."/>
            <person name="Davalos L.M."/>
            <person name="Corthals A.P."/>
            <person name="Power M.L."/>
            <person name="Jones G."/>
            <person name="Ransome R.D."/>
            <person name="Dechmann D.K.N."/>
            <person name="Locatelli A.G."/>
            <person name="Puechmaille S.J."/>
            <person name="Fedrigo O."/>
            <person name="Jarvis E.D."/>
            <person name="Hiller M."/>
            <person name="Vernes S.C."/>
            <person name="Myers E.W."/>
            <person name="Teeling E.C."/>
        </authorList>
    </citation>
    <scope>NUCLEOTIDE SEQUENCE [LARGE SCALE GENOMIC DNA]</scope>
    <source>
        <strain evidence="1">MRouAeg1</strain>
        <tissue evidence="1">Muscle</tissue>
    </source>
</reference>
<proteinExistence type="predicted"/>
<evidence type="ECO:0000313" key="2">
    <source>
        <dbReference type="Proteomes" id="UP000593571"/>
    </source>
</evidence>
<protein>
    <submittedName>
        <fullName evidence="1">Uncharacterized protein</fullName>
    </submittedName>
</protein>
<comment type="caution">
    <text evidence="1">The sequence shown here is derived from an EMBL/GenBank/DDBJ whole genome shotgun (WGS) entry which is preliminary data.</text>
</comment>
<sequence length="134" mass="15215">MSAFYRKCVLLKDSIYLCTWSPLSKPSSSRVQLAHTPALLGVSTPKYPKGGWLSFSEKRERGGWRGRGLWRPPRLPSVSVTYRPSASGLPLDLPKDHFLRVKNNIYLKDSKIKKQSKCNVNISISFRHARGIML</sequence>
<name>A0A7J8FIW5_ROUAE</name>
<accession>A0A7J8FIW5</accession>
<evidence type="ECO:0000313" key="1">
    <source>
        <dbReference type="EMBL" id="KAF6447369.1"/>
    </source>
</evidence>